<accession>A0A1L8CQH5</accession>
<evidence type="ECO:0000313" key="11">
    <source>
        <dbReference type="Proteomes" id="UP000231632"/>
    </source>
</evidence>
<dbReference type="GO" id="GO:0044874">
    <property type="term" value="P:lipoprotein localization to outer membrane"/>
    <property type="evidence" value="ECO:0007669"/>
    <property type="project" value="TreeGrafter"/>
</dbReference>
<dbReference type="PROSITE" id="PS51257">
    <property type="entry name" value="PROKAR_LIPOPROTEIN"/>
    <property type="match status" value="1"/>
</dbReference>
<dbReference type="RefSeq" id="WP_227819485.1">
    <property type="nucleotide sequence ID" value="NZ_BDFD01000022.1"/>
</dbReference>
<dbReference type="EMBL" id="BDFD01000022">
    <property type="protein sequence ID" value="GAV21171.1"/>
    <property type="molecule type" value="Genomic_DNA"/>
</dbReference>
<dbReference type="Pfam" id="PF12704">
    <property type="entry name" value="MacB_PCD"/>
    <property type="match status" value="1"/>
</dbReference>
<dbReference type="InterPro" id="IPR025857">
    <property type="entry name" value="MacB_PCD"/>
</dbReference>
<gene>
    <name evidence="10" type="ORF">MMIC_P2151</name>
</gene>
<evidence type="ECO:0000256" key="4">
    <source>
        <dbReference type="ARBA" id="ARBA00022692"/>
    </source>
</evidence>
<dbReference type="InterPro" id="IPR051447">
    <property type="entry name" value="Lipoprotein-release_system"/>
</dbReference>
<dbReference type="Pfam" id="PF02687">
    <property type="entry name" value="FtsX"/>
    <property type="match status" value="1"/>
</dbReference>
<reference evidence="10 11" key="1">
    <citation type="journal article" date="2017" name="Arch. Microbiol.">
        <title>Mariprofundus micogutta sp. nov., a novel iron-oxidizing zetaproteobacterium isolated from a deep-sea hydrothermal field at the Bayonnaise knoll of the Izu-Ogasawara arc, and a description of Mariprofundales ord. nov. and Zetaproteobacteria classis nov.</title>
        <authorList>
            <person name="Makita H."/>
            <person name="Tanaka E."/>
            <person name="Mitsunobu S."/>
            <person name="Miyazaki M."/>
            <person name="Nunoura T."/>
            <person name="Uematsu K."/>
            <person name="Takaki Y."/>
            <person name="Nishi S."/>
            <person name="Shimamura S."/>
            <person name="Takai K."/>
        </authorList>
    </citation>
    <scope>NUCLEOTIDE SEQUENCE [LARGE SCALE GENOMIC DNA]</scope>
    <source>
        <strain evidence="10 11">ET2</strain>
    </source>
</reference>
<organism evidence="10 11">
    <name type="scientific">Mariprofundus micogutta</name>
    <dbReference type="NCBI Taxonomy" id="1921010"/>
    <lineage>
        <taxon>Bacteria</taxon>
        <taxon>Pseudomonadati</taxon>
        <taxon>Pseudomonadota</taxon>
        <taxon>Candidatius Mariprofundia</taxon>
        <taxon>Mariprofundales</taxon>
        <taxon>Mariprofundaceae</taxon>
        <taxon>Mariprofundus</taxon>
    </lineage>
</organism>
<feature type="domain" description="MacB-like periplasmic core" evidence="9">
    <location>
        <begin position="18"/>
        <end position="226"/>
    </location>
</feature>
<dbReference type="STRING" id="1921010.MMIC_P2151"/>
<feature type="transmembrane region" description="Helical" evidence="7">
    <location>
        <begin position="20"/>
        <end position="39"/>
    </location>
</feature>
<dbReference type="GO" id="GO:0098797">
    <property type="term" value="C:plasma membrane protein complex"/>
    <property type="evidence" value="ECO:0007669"/>
    <property type="project" value="TreeGrafter"/>
</dbReference>
<name>A0A1L8CQH5_9PROT</name>
<sequence>MRILTLASRNVWRNWHRSLVTMLAMAFACFIMIFFASLMEGMIQGSERSVVAMNMGDVQIHAHGYRDDPDLYTRIDHADELVNALEKRGFRAASRIYAYGLLAANMASSGVQLRGVDLKQEEQVTELYRHVSSGKWLDENDALGVVIGKKLAGTLGVELGDELVFVGQSSGGYMANELFRVRGILKSVSDGIDRMGLFMPMDSLRSLMAMPEGVHEIVVIRNDRTTDLAVRTAEVEALSVGLEVKNWKQLMPVIARMVETADVQIMIMLVIFYIAVATVVLNAMLMNVFERIHEFGIMKALGVSPWQLLALVYAETLILTFLAAAVGLAGGWWISDYYRIHGVDLSSMADSIAYGGIAFDPLWYAAITHEALFYPVLFLFIIAAIAVIYPAVKAATLRPVKAIYFR</sequence>
<keyword evidence="4 7" id="KW-0812">Transmembrane</keyword>
<feature type="transmembrane region" description="Helical" evidence="7">
    <location>
        <begin position="265"/>
        <end position="286"/>
    </location>
</feature>
<proteinExistence type="inferred from homology"/>
<feature type="domain" description="ABC3 transporter permease C-terminal" evidence="8">
    <location>
        <begin position="266"/>
        <end position="396"/>
    </location>
</feature>
<evidence type="ECO:0000259" key="8">
    <source>
        <dbReference type="Pfam" id="PF02687"/>
    </source>
</evidence>
<evidence type="ECO:0000256" key="2">
    <source>
        <dbReference type="ARBA" id="ARBA00005236"/>
    </source>
</evidence>
<evidence type="ECO:0000256" key="5">
    <source>
        <dbReference type="ARBA" id="ARBA00022989"/>
    </source>
</evidence>
<comment type="similarity">
    <text evidence="2">Belongs to the ABC-4 integral membrane protein family. LolC/E subfamily.</text>
</comment>
<dbReference type="InterPro" id="IPR003838">
    <property type="entry name" value="ABC3_permease_C"/>
</dbReference>
<keyword evidence="3" id="KW-1003">Cell membrane</keyword>
<keyword evidence="6 7" id="KW-0472">Membrane</keyword>
<evidence type="ECO:0000259" key="9">
    <source>
        <dbReference type="Pfam" id="PF12704"/>
    </source>
</evidence>
<comment type="subcellular location">
    <subcellularLocation>
        <location evidence="1">Cell membrane</location>
        <topology evidence="1">Multi-pass membrane protein</topology>
    </subcellularLocation>
</comment>
<evidence type="ECO:0000256" key="3">
    <source>
        <dbReference type="ARBA" id="ARBA00022475"/>
    </source>
</evidence>
<feature type="transmembrane region" description="Helical" evidence="7">
    <location>
        <begin position="306"/>
        <end position="333"/>
    </location>
</feature>
<dbReference type="Proteomes" id="UP000231632">
    <property type="component" value="Unassembled WGS sequence"/>
</dbReference>
<dbReference type="PANTHER" id="PTHR30489">
    <property type="entry name" value="LIPOPROTEIN-RELEASING SYSTEM TRANSMEMBRANE PROTEIN LOLE"/>
    <property type="match status" value="1"/>
</dbReference>
<comment type="caution">
    <text evidence="10">The sequence shown here is derived from an EMBL/GenBank/DDBJ whole genome shotgun (WGS) entry which is preliminary data.</text>
</comment>
<dbReference type="AlphaFoldDB" id="A0A1L8CQH5"/>
<protein>
    <submittedName>
        <fullName evidence="10">Putative ABC transport system permease protein</fullName>
    </submittedName>
</protein>
<feature type="transmembrane region" description="Helical" evidence="7">
    <location>
        <begin position="372"/>
        <end position="392"/>
    </location>
</feature>
<dbReference type="PANTHER" id="PTHR30489:SF0">
    <property type="entry name" value="LIPOPROTEIN-RELEASING SYSTEM TRANSMEMBRANE PROTEIN LOLE"/>
    <property type="match status" value="1"/>
</dbReference>
<evidence type="ECO:0000256" key="1">
    <source>
        <dbReference type="ARBA" id="ARBA00004651"/>
    </source>
</evidence>
<evidence type="ECO:0000256" key="7">
    <source>
        <dbReference type="SAM" id="Phobius"/>
    </source>
</evidence>
<keyword evidence="5 7" id="KW-1133">Transmembrane helix</keyword>
<keyword evidence="11" id="KW-1185">Reference proteome</keyword>
<evidence type="ECO:0000256" key="6">
    <source>
        <dbReference type="ARBA" id="ARBA00023136"/>
    </source>
</evidence>
<evidence type="ECO:0000313" key="10">
    <source>
        <dbReference type="EMBL" id="GAV21171.1"/>
    </source>
</evidence>